<dbReference type="PANTHER" id="PTHR23244">
    <property type="entry name" value="KELCH REPEAT DOMAIN"/>
    <property type="match status" value="1"/>
</dbReference>
<reference evidence="1" key="1">
    <citation type="submission" date="2022-07" db="EMBL/GenBank/DDBJ databases">
        <title>Genome Sequence of Agrocybe chaxingu.</title>
        <authorList>
            <person name="Buettner E."/>
        </authorList>
    </citation>
    <scope>NUCLEOTIDE SEQUENCE</scope>
    <source>
        <strain evidence="1">MP-N11</strain>
    </source>
</reference>
<dbReference type="Gene3D" id="2.120.10.80">
    <property type="entry name" value="Kelch-type beta propeller"/>
    <property type="match status" value="2"/>
</dbReference>
<dbReference type="EMBL" id="JANKHO010000013">
    <property type="protein sequence ID" value="KAJ3517674.1"/>
    <property type="molecule type" value="Genomic_DNA"/>
</dbReference>
<evidence type="ECO:0000313" key="2">
    <source>
        <dbReference type="Proteomes" id="UP001148786"/>
    </source>
</evidence>
<dbReference type="SUPFAM" id="SSF50965">
    <property type="entry name" value="Galactose oxidase, central domain"/>
    <property type="match status" value="1"/>
</dbReference>
<dbReference type="InterPro" id="IPR015915">
    <property type="entry name" value="Kelch-typ_b-propeller"/>
</dbReference>
<sequence>MSLRIHSDELFLYYMQPDESEDPPSLQTVSNNRTIAEEYKELRSAIDEFAKSPQRSEAYLAKNRDSNDPRTRTLCAHAIYHEREISGESRAFGEADLARYVSAAQALVGNDVQMPRDRGLYFGPYMSLNHAAGYSAYLMEFMSGAAHAASKLGDKFTAMTWLNECIDLQHNIRAAWRRLHPVFEWSSIMLPHPFGYSPLQDVYQQLSSISHGLGNTAAIAYYMCRRTALLRSSGQDLSDPTSVLARALEDAKSDIQKIKGRRHPDPNTITTVEVKDERLHTNGSWKKVHIRSQGGVTPRLRSSVFVHEGFLYVYGGEKNSVVGPYYKDFWRINLQKLDRWESLPSPRRVPRDKDNLSNHGMAVHDGAAYLFMGSATLLRYEFRSSQWTTVKTRFKSDSVVNQPWPYSMVDGMPDSVCFAFSMICVLGKIYVFGGCTVHSFVGIDLFLELDIEKREWRRLSGSLNPVPSYSSPNPRQTPALWANREQTKTFLMYGHVDRTFAYQRGARHGCPVNYAHDDLWSWDIVEEKWTREKIRGNPPCPRGEMAVVYNRHLDAVITFGGYGPFCPTEESSFSYFADTFVYTTLDSNPEPAPNDPNPVLRPKTWKQVLTRGFPTYRALAHLIEDPSTGKTYLFSGFFEREFLSTGKDPRRSVRSFADLWELRIDLPGGNFEGVDIEEEKRTAKLGPWKRCFACGSVGY</sequence>
<name>A0A9W8TGK0_9AGAR</name>
<dbReference type="PANTHER" id="PTHR23244:SF471">
    <property type="entry name" value="GUANINE NUCLEOTIDE-BINDING PROTEIN SUBUNIT BETA 1-RELATED"/>
    <property type="match status" value="1"/>
</dbReference>
<dbReference type="InterPro" id="IPR011043">
    <property type="entry name" value="Gal_Oxase/kelch_b-propeller"/>
</dbReference>
<accession>A0A9W8TGK0</accession>
<comment type="caution">
    <text evidence="1">The sequence shown here is derived from an EMBL/GenBank/DDBJ whole genome shotgun (WGS) entry which is preliminary data.</text>
</comment>
<dbReference type="Proteomes" id="UP001148786">
    <property type="component" value="Unassembled WGS sequence"/>
</dbReference>
<keyword evidence="2" id="KW-1185">Reference proteome</keyword>
<dbReference type="AlphaFoldDB" id="A0A9W8TGK0"/>
<protein>
    <submittedName>
        <fullName evidence="1">Uncharacterized protein</fullName>
    </submittedName>
</protein>
<dbReference type="OrthoDB" id="432528at2759"/>
<gene>
    <name evidence="1" type="ORF">NLJ89_g366</name>
</gene>
<evidence type="ECO:0000313" key="1">
    <source>
        <dbReference type="EMBL" id="KAJ3517674.1"/>
    </source>
</evidence>
<organism evidence="1 2">
    <name type="scientific">Agrocybe chaxingu</name>
    <dbReference type="NCBI Taxonomy" id="84603"/>
    <lineage>
        <taxon>Eukaryota</taxon>
        <taxon>Fungi</taxon>
        <taxon>Dikarya</taxon>
        <taxon>Basidiomycota</taxon>
        <taxon>Agaricomycotina</taxon>
        <taxon>Agaricomycetes</taxon>
        <taxon>Agaricomycetidae</taxon>
        <taxon>Agaricales</taxon>
        <taxon>Agaricineae</taxon>
        <taxon>Strophariaceae</taxon>
        <taxon>Agrocybe</taxon>
    </lineage>
</organism>
<proteinExistence type="predicted"/>